<evidence type="ECO:0000256" key="4">
    <source>
        <dbReference type="ARBA" id="ARBA00022670"/>
    </source>
</evidence>
<reference evidence="11 12" key="1">
    <citation type="journal article" date="2016" name="Gut Pathog.">
        <title>Whole genome sequencing of "Faecalibaculum rodentium" ALO17, isolated from C57BL/6J laboratory mouse feces.</title>
        <authorList>
            <person name="Lim S."/>
            <person name="Chang D.H."/>
            <person name="Ahn S."/>
            <person name="Kim B.C."/>
        </authorList>
    </citation>
    <scope>NUCLEOTIDE SEQUENCE [LARGE SCALE GENOMIC DNA]</scope>
    <source>
        <strain evidence="11 12">Alo17</strain>
    </source>
</reference>
<evidence type="ECO:0000256" key="3">
    <source>
        <dbReference type="ARBA" id="ARBA00022438"/>
    </source>
</evidence>
<dbReference type="GO" id="GO:0006508">
    <property type="term" value="P:proteolysis"/>
    <property type="evidence" value="ECO:0007669"/>
    <property type="project" value="UniProtKB-KW"/>
</dbReference>
<dbReference type="GO" id="GO:0005737">
    <property type="term" value="C:cytoplasm"/>
    <property type="evidence" value="ECO:0007669"/>
    <property type="project" value="UniProtKB-ARBA"/>
</dbReference>
<keyword evidence="12" id="KW-1185">Reference proteome</keyword>
<dbReference type="NCBIfam" id="NF002600">
    <property type="entry name" value="PRK02256.1"/>
    <property type="match status" value="1"/>
</dbReference>
<name>A0A140DVZ3_9FIRM</name>
<dbReference type="PRINTS" id="PR00932">
    <property type="entry name" value="AMINO1PTASE"/>
</dbReference>
<accession>A0A140DVZ3</accession>
<keyword evidence="6 9" id="KW-0378">Hydrolase</keyword>
<dbReference type="Gene3D" id="3.40.630.10">
    <property type="entry name" value="Zn peptidases"/>
    <property type="match status" value="1"/>
</dbReference>
<dbReference type="AlphaFoldDB" id="A0A140DVZ3"/>
<dbReference type="OrthoDB" id="89722at2"/>
<evidence type="ECO:0000256" key="10">
    <source>
        <dbReference type="RuleBase" id="RU004387"/>
    </source>
</evidence>
<dbReference type="PANTHER" id="PTHR28570:SF2">
    <property type="entry name" value="M18 FAMILY AMINOPEPTIDASE 1-RELATED"/>
    <property type="match status" value="1"/>
</dbReference>
<dbReference type="GO" id="GO:0004177">
    <property type="term" value="F:aminopeptidase activity"/>
    <property type="evidence" value="ECO:0007669"/>
    <property type="project" value="UniProtKB-KW"/>
</dbReference>
<evidence type="ECO:0000256" key="8">
    <source>
        <dbReference type="ARBA" id="ARBA00023049"/>
    </source>
</evidence>
<organism evidence="11 12">
    <name type="scientific">Faecalibaculum rodentium</name>
    <dbReference type="NCBI Taxonomy" id="1702221"/>
    <lineage>
        <taxon>Bacteria</taxon>
        <taxon>Bacillati</taxon>
        <taxon>Bacillota</taxon>
        <taxon>Erysipelotrichia</taxon>
        <taxon>Erysipelotrichales</taxon>
        <taxon>Erysipelotrichaceae</taxon>
        <taxon>Faecalibaculum</taxon>
    </lineage>
</organism>
<dbReference type="SUPFAM" id="SSF53187">
    <property type="entry name" value="Zn-dependent exopeptidases"/>
    <property type="match status" value="1"/>
</dbReference>
<comment type="cofactor">
    <cofactor evidence="1 10">
        <name>Zn(2+)</name>
        <dbReference type="ChEBI" id="CHEBI:29105"/>
    </cofactor>
</comment>
<dbReference type="RefSeq" id="WP_082743314.1">
    <property type="nucleotide sequence ID" value="NZ_CAMTBT010000017.1"/>
</dbReference>
<evidence type="ECO:0000256" key="6">
    <source>
        <dbReference type="ARBA" id="ARBA00022801"/>
    </source>
</evidence>
<protein>
    <recommendedName>
        <fullName evidence="10">M18 family aminopeptidase</fullName>
        <ecNumber evidence="10">3.4.11.-</ecNumber>
    </recommendedName>
</protein>
<keyword evidence="4 9" id="KW-0645">Protease</keyword>
<dbReference type="Pfam" id="PF02127">
    <property type="entry name" value="Peptidase_M18"/>
    <property type="match status" value="1"/>
</dbReference>
<dbReference type="SUPFAM" id="SSF101821">
    <property type="entry name" value="Aminopeptidase/glucanase lid domain"/>
    <property type="match status" value="1"/>
</dbReference>
<keyword evidence="3 9" id="KW-0031">Aminopeptidase</keyword>
<dbReference type="GO" id="GO:0008270">
    <property type="term" value="F:zinc ion binding"/>
    <property type="evidence" value="ECO:0007669"/>
    <property type="project" value="InterPro"/>
</dbReference>
<comment type="similarity">
    <text evidence="2 9">Belongs to the peptidase M18 family.</text>
</comment>
<sequence length="465" mass="50417">MTKETPAKTAWDTYTPEQLDTVMTFADNYMQFISEGKTERRVVDQAIALARGFGYRDMNEVIFNHETLKAGDKVWFNMMGKAIALVQLGSNPLEQGMNILCAHIDSPRLDLKPKPLYEADGLCLLDTHYYGGIKKYQWTALPLALYGVIVLKDGTQMDVAIGDHEDDPVFVVTDLLPHLAAEQMKKPAPEVVEGEDLNVLFGSIPEKGQEKDAVKANILKLLKDAYGIDEADFISAELEIVPQGKARTLGLDKSMVLGYGQDDRSCAYPSLIAQLECGPVKRTAMTILADKEEIGSVGATGMQSRFFDNLVAELLHAQGNDSLVALNRTLQNSTALSNDVTAAHDPNYAAASSPNGNQAVLGGGFAMGKYTGSRGKSGSNDASAEFVAALRKVFDDNHVVWQMSELGKVDLGGGGTIAYLLANYGMQVIDGGVALLNMHAPFEVSSKADLYETKKACLAFLQNME</sequence>
<proteinExistence type="inferred from homology"/>
<dbReference type="Proteomes" id="UP000069771">
    <property type="component" value="Chromosome"/>
</dbReference>
<dbReference type="InterPro" id="IPR001948">
    <property type="entry name" value="Peptidase_M18"/>
</dbReference>
<dbReference type="GeneID" id="78478349"/>
<dbReference type="STRING" id="1702221.AALO17_16860"/>
<evidence type="ECO:0000313" key="12">
    <source>
        <dbReference type="Proteomes" id="UP000069771"/>
    </source>
</evidence>
<evidence type="ECO:0000256" key="1">
    <source>
        <dbReference type="ARBA" id="ARBA00001947"/>
    </source>
</evidence>
<keyword evidence="7 9" id="KW-0862">Zinc</keyword>
<evidence type="ECO:0000313" key="11">
    <source>
        <dbReference type="EMBL" id="AMK54820.1"/>
    </source>
</evidence>
<dbReference type="Gene3D" id="2.30.250.10">
    <property type="entry name" value="Aminopeptidase i, Domain 2"/>
    <property type="match status" value="1"/>
</dbReference>
<gene>
    <name evidence="11" type="ORF">AALO17_16860</name>
</gene>
<keyword evidence="5 9" id="KW-0479">Metal-binding</keyword>
<dbReference type="InterPro" id="IPR023358">
    <property type="entry name" value="Peptidase_M18_dom2"/>
</dbReference>
<evidence type="ECO:0000256" key="5">
    <source>
        <dbReference type="ARBA" id="ARBA00022723"/>
    </source>
</evidence>
<dbReference type="EMBL" id="CP011391">
    <property type="protein sequence ID" value="AMK54820.1"/>
    <property type="molecule type" value="Genomic_DNA"/>
</dbReference>
<dbReference type="KEGG" id="fro:AALO17_16860"/>
<keyword evidence="8 9" id="KW-0482">Metalloprotease</keyword>
<evidence type="ECO:0000256" key="2">
    <source>
        <dbReference type="ARBA" id="ARBA00008290"/>
    </source>
</evidence>
<evidence type="ECO:0000256" key="7">
    <source>
        <dbReference type="ARBA" id="ARBA00022833"/>
    </source>
</evidence>
<evidence type="ECO:0000256" key="9">
    <source>
        <dbReference type="RuleBase" id="RU004386"/>
    </source>
</evidence>
<dbReference type="PATRIC" id="fig|1702221.3.peg.1643"/>
<dbReference type="PANTHER" id="PTHR28570">
    <property type="entry name" value="ASPARTYL AMINOPEPTIDASE"/>
    <property type="match status" value="1"/>
</dbReference>
<dbReference type="EC" id="3.4.11.-" evidence="10"/>
<dbReference type="GO" id="GO:0008237">
    <property type="term" value="F:metallopeptidase activity"/>
    <property type="evidence" value="ECO:0007669"/>
    <property type="project" value="UniProtKB-KW"/>
</dbReference>